<sequence length="153" mass="17497">MFSNCPQQDVVPATALQSAQDEIKDLKRELAVFKEKHLEAEQVISNLREELRKQEISAAQRIADASAEIERLQKELTFQETLFAPSAEFQMAAPPPNQDSQELVSIEELFEAHDEIGFLRNQLTVYERKYRECEVQMAEIGKELAEATLNKSE</sequence>
<proteinExistence type="predicted"/>
<evidence type="ECO:0000313" key="3">
    <source>
        <dbReference type="Proteomes" id="UP000230233"/>
    </source>
</evidence>
<accession>A0A2G5T164</accession>
<comment type="caution">
    <text evidence="2">The sequence shown here is derived from an EMBL/GenBank/DDBJ whole genome shotgun (WGS) entry which is preliminary data.</text>
</comment>
<gene>
    <name evidence="2" type="primary">Cnig_chr_X.g25967</name>
    <name evidence="2" type="ORF">B9Z55_025967</name>
</gene>
<feature type="coiled-coil region" evidence="1">
    <location>
        <begin position="16"/>
        <end position="82"/>
    </location>
</feature>
<reference evidence="3" key="1">
    <citation type="submission" date="2017-10" db="EMBL/GenBank/DDBJ databases">
        <title>Rapid genome shrinkage in a self-fertile nematode reveals novel sperm competition proteins.</title>
        <authorList>
            <person name="Yin D."/>
            <person name="Schwarz E.M."/>
            <person name="Thomas C.G."/>
            <person name="Felde R.L."/>
            <person name="Korf I.F."/>
            <person name="Cutter A.D."/>
            <person name="Schartner C.M."/>
            <person name="Ralston E.J."/>
            <person name="Meyer B.J."/>
            <person name="Haag E.S."/>
        </authorList>
    </citation>
    <scope>NUCLEOTIDE SEQUENCE [LARGE SCALE GENOMIC DNA]</scope>
    <source>
        <strain evidence="3">JU1422</strain>
    </source>
</reference>
<dbReference type="EMBL" id="PDUG01000006">
    <property type="protein sequence ID" value="PIC20958.1"/>
    <property type="molecule type" value="Genomic_DNA"/>
</dbReference>
<keyword evidence="3" id="KW-1185">Reference proteome</keyword>
<dbReference type="AlphaFoldDB" id="A0A2G5T164"/>
<evidence type="ECO:0000256" key="1">
    <source>
        <dbReference type="SAM" id="Coils"/>
    </source>
</evidence>
<keyword evidence="1" id="KW-0175">Coiled coil</keyword>
<evidence type="ECO:0000313" key="2">
    <source>
        <dbReference type="EMBL" id="PIC20958.1"/>
    </source>
</evidence>
<dbReference type="Proteomes" id="UP000230233">
    <property type="component" value="Chromosome X"/>
</dbReference>
<organism evidence="2 3">
    <name type="scientific">Caenorhabditis nigoni</name>
    <dbReference type="NCBI Taxonomy" id="1611254"/>
    <lineage>
        <taxon>Eukaryota</taxon>
        <taxon>Metazoa</taxon>
        <taxon>Ecdysozoa</taxon>
        <taxon>Nematoda</taxon>
        <taxon>Chromadorea</taxon>
        <taxon>Rhabditida</taxon>
        <taxon>Rhabditina</taxon>
        <taxon>Rhabditomorpha</taxon>
        <taxon>Rhabditoidea</taxon>
        <taxon>Rhabditidae</taxon>
        <taxon>Peloderinae</taxon>
        <taxon>Caenorhabditis</taxon>
    </lineage>
</organism>
<protein>
    <submittedName>
        <fullName evidence="2">Uncharacterized protein</fullName>
    </submittedName>
</protein>
<name>A0A2G5T164_9PELO</name>